<dbReference type="Pfam" id="PF08245">
    <property type="entry name" value="Mur_ligase_M"/>
    <property type="match status" value="1"/>
</dbReference>
<accession>A0A0M6W6G9</accession>
<evidence type="ECO:0000256" key="3">
    <source>
        <dbReference type="ARBA" id="ARBA00022618"/>
    </source>
</evidence>
<feature type="domain" description="Mur ligase C-terminal" evidence="13">
    <location>
        <begin position="327"/>
        <end position="436"/>
    </location>
</feature>
<feature type="binding site" evidence="10">
    <location>
        <begin position="110"/>
        <end position="116"/>
    </location>
    <ligand>
        <name>ATP</name>
        <dbReference type="ChEBI" id="CHEBI:30616"/>
    </ligand>
</feature>
<keyword evidence="9 10" id="KW-0961">Cell wall biogenesis/degradation</keyword>
<keyword evidence="6 10" id="KW-0133">Cell shape</keyword>
<dbReference type="PANTHER" id="PTHR43024:SF1">
    <property type="entry name" value="UDP-N-ACETYLMURAMOYL-TRIPEPTIDE--D-ALANYL-D-ALANINE LIGASE"/>
    <property type="match status" value="1"/>
</dbReference>
<dbReference type="GO" id="GO:0008766">
    <property type="term" value="F:UDP-N-acetylmuramoylalanyl-D-glutamyl-2,6-diaminopimelate-D-alanyl-D-alanine ligase activity"/>
    <property type="evidence" value="ECO:0007669"/>
    <property type="project" value="RHEA"/>
</dbReference>
<dbReference type="UniPathway" id="UPA00219"/>
<dbReference type="Gene3D" id="3.40.1390.10">
    <property type="entry name" value="MurE/MurF, N-terminal domain"/>
    <property type="match status" value="1"/>
</dbReference>
<dbReference type="Gene3D" id="3.90.190.20">
    <property type="entry name" value="Mur ligase, C-terminal domain"/>
    <property type="match status" value="1"/>
</dbReference>
<evidence type="ECO:0000313" key="16">
    <source>
        <dbReference type="Proteomes" id="UP000242301"/>
    </source>
</evidence>
<keyword evidence="1 10" id="KW-0963">Cytoplasm</keyword>
<evidence type="ECO:0000256" key="1">
    <source>
        <dbReference type="ARBA" id="ARBA00022490"/>
    </source>
</evidence>
<keyword evidence="8 10" id="KW-0131">Cell cycle</keyword>
<keyword evidence="2 10" id="KW-0436">Ligase</keyword>
<dbReference type="InterPro" id="IPR036565">
    <property type="entry name" value="Mur-like_cat_sf"/>
</dbReference>
<dbReference type="GO" id="GO:0008360">
    <property type="term" value="P:regulation of cell shape"/>
    <property type="evidence" value="ECO:0007669"/>
    <property type="project" value="UniProtKB-KW"/>
</dbReference>
<comment type="subcellular location">
    <subcellularLocation>
        <location evidence="10 11">Cytoplasm</location>
    </subcellularLocation>
</comment>
<dbReference type="SUPFAM" id="SSF53623">
    <property type="entry name" value="MurD-like peptide ligases, catalytic domain"/>
    <property type="match status" value="1"/>
</dbReference>
<dbReference type="AlphaFoldDB" id="A0A0M6W6G9"/>
<dbReference type="NCBIfam" id="NF008041">
    <property type="entry name" value="PRK10773.1"/>
    <property type="match status" value="1"/>
</dbReference>
<evidence type="ECO:0000256" key="4">
    <source>
        <dbReference type="ARBA" id="ARBA00022741"/>
    </source>
</evidence>
<keyword evidence="5 10" id="KW-0067">ATP-binding</keyword>
<evidence type="ECO:0000256" key="8">
    <source>
        <dbReference type="ARBA" id="ARBA00023306"/>
    </source>
</evidence>
<dbReference type="GO" id="GO:0005524">
    <property type="term" value="F:ATP binding"/>
    <property type="evidence" value="ECO:0007669"/>
    <property type="project" value="UniProtKB-UniRule"/>
</dbReference>
<sequence>MIPITLTKLAKITKGYIRNTVKTELFIESISINSNKIERNSLFIALKGNRFDAHEFVFKAVNNGAKALLLERQIDINCPQIIVKNTRHAIGNLATWVCQQSNVCVIGLTGSSGKTSVKEMTASILSRYNNTLYTIGNLNNDIGVSITLFRLTTKYKFAVIEIGANNQGEIKYITNIIKPKIALVNNLFDAHLTGFGTKNKLAKEKGEIYQGLSDTGTAIVNIDSFSKKWIFKQNQTILYYSLTKNQKVDFYPTDIKLKKLTTNFILHTPIGYTKIILHLPGIHNISNALAASALSFSVGATLEHIKNGLSKIQPMIGRLYPIFLDKNKILLDDTYNSNVGSMIAAINTLTSLPGHRVLVISDMLELGDHSCKLHRKIALIAKKEKINKILSIGKFNEIVSKYNDNWEHFNCKKKLLIKLICLIENNDVISVLVKGSRISVMENIIESLKEYFKC</sequence>
<dbReference type="InterPro" id="IPR051046">
    <property type="entry name" value="MurCDEF_CellWall_CoF430Synth"/>
</dbReference>
<keyword evidence="16" id="KW-1185">Reference proteome</keyword>
<dbReference type="Proteomes" id="UP000242301">
    <property type="component" value="Unassembled WGS sequence"/>
</dbReference>
<evidence type="ECO:0000256" key="5">
    <source>
        <dbReference type="ARBA" id="ARBA00022840"/>
    </source>
</evidence>
<dbReference type="Pfam" id="PF01225">
    <property type="entry name" value="Mur_ligase"/>
    <property type="match status" value="1"/>
</dbReference>
<organism evidence="15 16">
    <name type="scientific">Candidatus Providencia siddallii</name>
    <dbReference type="NCBI Taxonomy" id="1715285"/>
    <lineage>
        <taxon>Bacteria</taxon>
        <taxon>Pseudomonadati</taxon>
        <taxon>Pseudomonadota</taxon>
        <taxon>Gammaproteobacteria</taxon>
        <taxon>Enterobacterales</taxon>
        <taxon>Morganellaceae</taxon>
        <taxon>Providencia</taxon>
    </lineage>
</organism>
<comment type="catalytic activity">
    <reaction evidence="10 11">
        <text>D-alanyl-D-alanine + UDP-N-acetyl-alpha-D-muramoyl-L-alanyl-gamma-D-glutamyl-meso-2,6-diaminopimelate + ATP = UDP-N-acetyl-alpha-D-muramoyl-L-alanyl-gamma-D-glutamyl-meso-2,6-diaminopimeloyl-D-alanyl-D-alanine + ADP + phosphate + H(+)</text>
        <dbReference type="Rhea" id="RHEA:28374"/>
        <dbReference type="ChEBI" id="CHEBI:15378"/>
        <dbReference type="ChEBI" id="CHEBI:30616"/>
        <dbReference type="ChEBI" id="CHEBI:43474"/>
        <dbReference type="ChEBI" id="CHEBI:57822"/>
        <dbReference type="ChEBI" id="CHEBI:61386"/>
        <dbReference type="ChEBI" id="CHEBI:83905"/>
        <dbReference type="ChEBI" id="CHEBI:456216"/>
        <dbReference type="EC" id="6.3.2.10"/>
    </reaction>
</comment>
<dbReference type="HAMAP" id="MF_02019">
    <property type="entry name" value="MurF"/>
    <property type="match status" value="1"/>
</dbReference>
<dbReference type="InterPro" id="IPR004101">
    <property type="entry name" value="Mur_ligase_C"/>
</dbReference>
<dbReference type="SUPFAM" id="SSF53244">
    <property type="entry name" value="MurD-like peptide ligases, peptide-binding domain"/>
    <property type="match status" value="1"/>
</dbReference>
<comment type="pathway">
    <text evidence="10 11">Cell wall biogenesis; peptidoglycan biosynthesis.</text>
</comment>
<evidence type="ECO:0000259" key="13">
    <source>
        <dbReference type="Pfam" id="PF02875"/>
    </source>
</evidence>
<dbReference type="Pfam" id="PF02875">
    <property type="entry name" value="Mur_ligase_C"/>
    <property type="match status" value="1"/>
</dbReference>
<name>A0A0M6W6G9_9GAMM</name>
<evidence type="ECO:0000256" key="10">
    <source>
        <dbReference type="HAMAP-Rule" id="MF_02019"/>
    </source>
</evidence>
<dbReference type="SUPFAM" id="SSF63418">
    <property type="entry name" value="MurE/MurF N-terminal domain"/>
    <property type="match status" value="1"/>
</dbReference>
<keyword evidence="4 10" id="KW-0547">Nucleotide-binding</keyword>
<dbReference type="STRING" id="1715285.SOFFGTOCOR_0018"/>
<keyword evidence="7 10" id="KW-0573">Peptidoglycan synthesis</keyword>
<protein>
    <recommendedName>
        <fullName evidence="10 11">UDP-N-acetylmuramoyl-tripeptide--D-alanyl-D-alanine ligase</fullName>
        <ecNumber evidence="10 11">6.3.2.10</ecNumber>
    </recommendedName>
    <alternativeName>
        <fullName evidence="10">D-alanyl-D-alanine-adding enzyme</fullName>
    </alternativeName>
</protein>
<dbReference type="GO" id="GO:0051301">
    <property type="term" value="P:cell division"/>
    <property type="evidence" value="ECO:0007669"/>
    <property type="project" value="UniProtKB-KW"/>
</dbReference>
<dbReference type="EMBL" id="CVRF01000001">
    <property type="protein sequence ID" value="CRK85464.1"/>
    <property type="molecule type" value="Genomic_DNA"/>
</dbReference>
<comment type="function">
    <text evidence="10 11">Involved in cell wall formation. Catalyzes the final step in the synthesis of UDP-N-acetylmuramoyl-pentapeptide, the precursor of murein.</text>
</comment>
<evidence type="ECO:0000256" key="9">
    <source>
        <dbReference type="ARBA" id="ARBA00023316"/>
    </source>
</evidence>
<dbReference type="GO" id="GO:0047480">
    <property type="term" value="F:UDP-N-acetylmuramoyl-tripeptide-D-alanyl-D-alanine ligase activity"/>
    <property type="evidence" value="ECO:0007669"/>
    <property type="project" value="UniProtKB-UniRule"/>
</dbReference>
<evidence type="ECO:0000256" key="6">
    <source>
        <dbReference type="ARBA" id="ARBA00022960"/>
    </source>
</evidence>
<dbReference type="InterPro" id="IPR036615">
    <property type="entry name" value="Mur_ligase_C_dom_sf"/>
</dbReference>
<feature type="domain" description="Mur ligase N-terminal catalytic" evidence="12">
    <location>
        <begin position="27"/>
        <end position="84"/>
    </location>
</feature>
<evidence type="ECO:0000256" key="11">
    <source>
        <dbReference type="RuleBase" id="RU004136"/>
    </source>
</evidence>
<keyword evidence="3 10" id="KW-0132">Cell division</keyword>
<proteinExistence type="inferred from homology"/>
<dbReference type="NCBIfam" id="TIGR01143">
    <property type="entry name" value="murF"/>
    <property type="match status" value="1"/>
</dbReference>
<dbReference type="GO" id="GO:0009252">
    <property type="term" value="P:peptidoglycan biosynthetic process"/>
    <property type="evidence" value="ECO:0007669"/>
    <property type="project" value="UniProtKB-UniRule"/>
</dbReference>
<dbReference type="EC" id="6.3.2.10" evidence="10 11"/>
<reference evidence="16" key="1">
    <citation type="submission" date="2015-05" db="EMBL/GenBank/DDBJ databases">
        <authorList>
            <person name="Manzano-Marin A."/>
        </authorList>
    </citation>
    <scope>NUCLEOTIDE SEQUENCE [LARGE SCALE GENOMIC DNA]</scope>
    <source>
        <strain evidence="16">officinalis</strain>
    </source>
</reference>
<dbReference type="InterPro" id="IPR035911">
    <property type="entry name" value="MurE/MurF_N"/>
</dbReference>
<dbReference type="InterPro" id="IPR005863">
    <property type="entry name" value="UDP-N-AcMur_synth"/>
</dbReference>
<dbReference type="InterPro" id="IPR013221">
    <property type="entry name" value="Mur_ligase_cen"/>
</dbReference>
<evidence type="ECO:0000256" key="2">
    <source>
        <dbReference type="ARBA" id="ARBA00022598"/>
    </source>
</evidence>
<dbReference type="Gene3D" id="3.40.1190.10">
    <property type="entry name" value="Mur-like, catalytic domain"/>
    <property type="match status" value="1"/>
</dbReference>
<evidence type="ECO:0000313" key="15">
    <source>
        <dbReference type="EMBL" id="CRK85464.1"/>
    </source>
</evidence>
<dbReference type="PANTHER" id="PTHR43024">
    <property type="entry name" value="UDP-N-ACETYLMURAMOYL-TRIPEPTIDE--D-ALANYL-D-ALANINE LIGASE"/>
    <property type="match status" value="1"/>
</dbReference>
<dbReference type="GO" id="GO:0005737">
    <property type="term" value="C:cytoplasm"/>
    <property type="evidence" value="ECO:0007669"/>
    <property type="project" value="UniProtKB-SubCell"/>
</dbReference>
<evidence type="ECO:0000259" key="14">
    <source>
        <dbReference type="Pfam" id="PF08245"/>
    </source>
</evidence>
<gene>
    <name evidence="10 15" type="primary">murF</name>
    <name evidence="15" type="ORF">SOFFGTOCOR_0018</name>
</gene>
<feature type="domain" description="Mur ligase central" evidence="14">
    <location>
        <begin position="109"/>
        <end position="294"/>
    </location>
</feature>
<dbReference type="GO" id="GO:0071555">
    <property type="term" value="P:cell wall organization"/>
    <property type="evidence" value="ECO:0007669"/>
    <property type="project" value="UniProtKB-KW"/>
</dbReference>
<evidence type="ECO:0000256" key="7">
    <source>
        <dbReference type="ARBA" id="ARBA00022984"/>
    </source>
</evidence>
<dbReference type="InterPro" id="IPR000713">
    <property type="entry name" value="Mur_ligase_N"/>
</dbReference>
<evidence type="ECO:0000259" key="12">
    <source>
        <dbReference type="Pfam" id="PF01225"/>
    </source>
</evidence>
<comment type="similarity">
    <text evidence="10">Belongs to the MurCDEF family. MurF subfamily.</text>
</comment>